<evidence type="ECO:0000259" key="3">
    <source>
        <dbReference type="PROSITE" id="PS50198"/>
    </source>
</evidence>
<dbReference type="PANTHER" id="PTHR47245">
    <property type="entry name" value="PEPTIDYLPROLYL ISOMERASE"/>
    <property type="match status" value="1"/>
</dbReference>
<dbReference type="Proteomes" id="UP000186112">
    <property type="component" value="Unassembled WGS sequence"/>
</dbReference>
<protein>
    <submittedName>
        <fullName evidence="4">Putative peptidyl-prolyl cis-trans isomerase Cbf2</fullName>
        <ecNumber evidence="4">5.2.1.8</ecNumber>
    </submittedName>
</protein>
<evidence type="ECO:0000256" key="1">
    <source>
        <dbReference type="PROSITE-ProRule" id="PRU00278"/>
    </source>
</evidence>
<dbReference type="EC" id="5.2.1.8" evidence="4"/>
<evidence type="ECO:0000313" key="4">
    <source>
        <dbReference type="EMBL" id="OLS02790.1"/>
    </source>
</evidence>
<evidence type="ECO:0000313" key="5">
    <source>
        <dbReference type="Proteomes" id="UP000186112"/>
    </source>
</evidence>
<feature type="coiled-coil region" evidence="2">
    <location>
        <begin position="55"/>
        <end position="82"/>
    </location>
</feature>
<dbReference type="InterPro" id="IPR027304">
    <property type="entry name" value="Trigger_fact/SurA_dom_sf"/>
</dbReference>
<keyword evidence="2" id="KW-0175">Coiled coil</keyword>
<feature type="domain" description="PpiC" evidence="3">
    <location>
        <begin position="114"/>
        <end position="203"/>
    </location>
</feature>
<dbReference type="RefSeq" id="WP_075726123.1">
    <property type="nucleotide sequence ID" value="NZ_LTDM01000017.1"/>
</dbReference>
<comment type="caution">
    <text evidence="4">The sequence shown here is derived from an EMBL/GenBank/DDBJ whole genome shotgun (WGS) entry which is preliminary data.</text>
</comment>
<dbReference type="InterPro" id="IPR050245">
    <property type="entry name" value="PrsA_foldase"/>
</dbReference>
<evidence type="ECO:0000256" key="2">
    <source>
        <dbReference type="SAM" id="Coils"/>
    </source>
</evidence>
<dbReference type="InterPro" id="IPR023058">
    <property type="entry name" value="PPIase_PpiC_CS"/>
</dbReference>
<dbReference type="GO" id="GO:0003755">
    <property type="term" value="F:peptidyl-prolyl cis-trans isomerase activity"/>
    <property type="evidence" value="ECO:0007669"/>
    <property type="project" value="UniProtKB-KW"/>
</dbReference>
<sequence>MVENKIVARVNGKEITQQDAFKFLNEIDPQIAREFNTPEGVQKVIEELINQELIYLDAKENNIDQEEKYKELLEESKKALLKSYALNKLISVVNPSEEELRKYYEEHKEHFKKPASRVASHILVASEEKADDICKEIEEGLRFEEAASKYSTCPSKENGGSLGEFTRGQLVPEFENHAFSMEIGEISKPVKSQFGYHIIRLEDKTEEDEKAFEEVKEEIKTQFTRLQQQDIYLEKIKELENKYKVEKLS</sequence>
<keyword evidence="5" id="KW-1185">Reference proteome</keyword>
<gene>
    <name evidence="4" type="primary">cbf2</name>
    <name evidence="4" type="ORF">TICRE_12070</name>
</gene>
<dbReference type="Gene3D" id="3.10.50.40">
    <property type="match status" value="1"/>
</dbReference>
<dbReference type="EMBL" id="LTDM01000017">
    <property type="protein sequence ID" value="OLS02790.1"/>
    <property type="molecule type" value="Genomic_DNA"/>
</dbReference>
<accession>A0A1U7M6A8</accession>
<keyword evidence="1" id="KW-0697">Rotamase</keyword>
<dbReference type="InterPro" id="IPR046357">
    <property type="entry name" value="PPIase_dom_sf"/>
</dbReference>
<dbReference type="PROSITE" id="PS01096">
    <property type="entry name" value="PPIC_PPIASE_1"/>
    <property type="match status" value="1"/>
</dbReference>
<organism evidence="4 5">
    <name type="scientific">Tissierella creatinophila DSM 6911</name>
    <dbReference type="NCBI Taxonomy" id="1123403"/>
    <lineage>
        <taxon>Bacteria</taxon>
        <taxon>Bacillati</taxon>
        <taxon>Bacillota</taxon>
        <taxon>Tissierellia</taxon>
        <taxon>Tissierellales</taxon>
        <taxon>Tissierellaceae</taxon>
        <taxon>Tissierella</taxon>
    </lineage>
</organism>
<name>A0A1U7M6A8_TISCR</name>
<dbReference type="InterPro" id="IPR000297">
    <property type="entry name" value="PPIase_PpiC"/>
</dbReference>
<dbReference type="Gene3D" id="1.10.8.1040">
    <property type="match status" value="1"/>
</dbReference>
<keyword evidence="1 4" id="KW-0413">Isomerase</keyword>
<dbReference type="AlphaFoldDB" id="A0A1U7M6A8"/>
<proteinExistence type="predicted"/>
<dbReference type="Pfam" id="PF13145">
    <property type="entry name" value="Rotamase_2"/>
    <property type="match status" value="1"/>
</dbReference>
<dbReference type="SUPFAM" id="SSF54534">
    <property type="entry name" value="FKBP-like"/>
    <property type="match status" value="1"/>
</dbReference>
<dbReference type="OrthoDB" id="14196at2"/>
<reference evidence="4 5" key="1">
    <citation type="submission" date="2016-02" db="EMBL/GenBank/DDBJ databases">
        <title>Genome sequence of Tissierella creatinophila DSM 6911.</title>
        <authorList>
            <person name="Poehlein A."/>
            <person name="Daniel R."/>
        </authorList>
    </citation>
    <scope>NUCLEOTIDE SEQUENCE [LARGE SCALE GENOMIC DNA]</scope>
    <source>
        <strain evidence="4 5">DSM 6911</strain>
    </source>
</reference>
<dbReference type="PROSITE" id="PS50198">
    <property type="entry name" value="PPIC_PPIASE_2"/>
    <property type="match status" value="1"/>
</dbReference>
<dbReference type="PANTHER" id="PTHR47245:SF2">
    <property type="entry name" value="PEPTIDYL-PROLYL CIS-TRANS ISOMERASE HP_0175-RELATED"/>
    <property type="match status" value="1"/>
</dbReference>
<dbReference type="SUPFAM" id="SSF109998">
    <property type="entry name" value="Triger factor/SurA peptide-binding domain-like"/>
    <property type="match status" value="1"/>
</dbReference>